<gene>
    <name evidence="8" type="ORF">PCOR1329_LOCUS14334</name>
</gene>
<reference evidence="8" key="1">
    <citation type="submission" date="2023-10" db="EMBL/GenBank/DDBJ databases">
        <authorList>
            <person name="Chen Y."/>
            <person name="Shah S."/>
            <person name="Dougan E. K."/>
            <person name="Thang M."/>
            <person name="Chan C."/>
        </authorList>
    </citation>
    <scope>NUCLEOTIDE SEQUENCE [LARGE SCALE GENOMIC DNA]</scope>
</reference>
<feature type="transmembrane region" description="Helical" evidence="6">
    <location>
        <begin position="206"/>
        <end position="231"/>
    </location>
</feature>
<dbReference type="InterPro" id="IPR004853">
    <property type="entry name" value="Sugar_P_trans_dom"/>
</dbReference>
<accession>A0ABN9QRP2</accession>
<feature type="non-terminal residue" evidence="8">
    <location>
        <position position="1"/>
    </location>
</feature>
<dbReference type="PANTHER" id="PTHR11132">
    <property type="entry name" value="SOLUTE CARRIER FAMILY 35"/>
    <property type="match status" value="1"/>
</dbReference>
<keyword evidence="9" id="KW-1185">Reference proteome</keyword>
<feature type="transmembrane region" description="Helical" evidence="6">
    <location>
        <begin position="117"/>
        <end position="136"/>
    </location>
</feature>
<feature type="region of interest" description="Disordered" evidence="5">
    <location>
        <begin position="345"/>
        <end position="381"/>
    </location>
</feature>
<evidence type="ECO:0000256" key="5">
    <source>
        <dbReference type="SAM" id="MobiDB-lite"/>
    </source>
</evidence>
<dbReference type="InterPro" id="IPR050186">
    <property type="entry name" value="TPT_transporter"/>
</dbReference>
<evidence type="ECO:0000313" key="8">
    <source>
        <dbReference type="EMBL" id="CAK0808896.1"/>
    </source>
</evidence>
<feature type="domain" description="Sugar phosphate transporter" evidence="7">
    <location>
        <begin position="23"/>
        <end position="315"/>
    </location>
</feature>
<evidence type="ECO:0000256" key="2">
    <source>
        <dbReference type="ARBA" id="ARBA00022692"/>
    </source>
</evidence>
<keyword evidence="2 6" id="KW-0812">Transmembrane</keyword>
<feature type="transmembrane region" description="Helical" evidence="6">
    <location>
        <begin position="175"/>
        <end position="194"/>
    </location>
</feature>
<organism evidence="8 9">
    <name type="scientific">Prorocentrum cordatum</name>
    <dbReference type="NCBI Taxonomy" id="2364126"/>
    <lineage>
        <taxon>Eukaryota</taxon>
        <taxon>Sar</taxon>
        <taxon>Alveolata</taxon>
        <taxon>Dinophyceae</taxon>
        <taxon>Prorocentrales</taxon>
        <taxon>Prorocentraceae</taxon>
        <taxon>Prorocentrum</taxon>
    </lineage>
</organism>
<proteinExistence type="predicted"/>
<keyword evidence="4 6" id="KW-0472">Membrane</keyword>
<evidence type="ECO:0000259" key="7">
    <source>
        <dbReference type="Pfam" id="PF03151"/>
    </source>
</evidence>
<evidence type="ECO:0000256" key="4">
    <source>
        <dbReference type="ARBA" id="ARBA00023136"/>
    </source>
</evidence>
<feature type="transmembrane region" description="Helical" evidence="6">
    <location>
        <begin position="148"/>
        <end position="168"/>
    </location>
</feature>
<dbReference type="Proteomes" id="UP001189429">
    <property type="component" value="Unassembled WGS sequence"/>
</dbReference>
<dbReference type="Pfam" id="PF03151">
    <property type="entry name" value="TPT"/>
    <property type="match status" value="1"/>
</dbReference>
<name>A0ABN9QRP2_9DINO</name>
<feature type="transmembrane region" description="Helical" evidence="6">
    <location>
        <begin position="20"/>
        <end position="41"/>
    </location>
</feature>
<protein>
    <recommendedName>
        <fullName evidence="7">Sugar phosphate transporter domain-containing protein</fullName>
    </recommendedName>
</protein>
<evidence type="ECO:0000256" key="1">
    <source>
        <dbReference type="ARBA" id="ARBA00004141"/>
    </source>
</evidence>
<feature type="transmembrane region" description="Helical" evidence="6">
    <location>
        <begin position="272"/>
        <end position="292"/>
    </location>
</feature>
<evidence type="ECO:0000256" key="6">
    <source>
        <dbReference type="SAM" id="Phobius"/>
    </source>
</evidence>
<evidence type="ECO:0000313" key="9">
    <source>
        <dbReference type="Proteomes" id="UP001189429"/>
    </source>
</evidence>
<feature type="transmembrane region" description="Helical" evidence="6">
    <location>
        <begin position="243"/>
        <end position="266"/>
    </location>
</feature>
<comment type="caution">
    <text evidence="8">The sequence shown here is derived from an EMBL/GenBank/DDBJ whole genome shotgun (WGS) entry which is preliminary data.</text>
</comment>
<sequence length="381" mass="40314">LILAPTNVEGACRGVMEPSGPIVVAAVIAVWVALSASLIIFNAELLSSFRHPILLTCWHQFVSVVLIQWPAARFPSLVSTGDPEKGVAPLTLWSAVRLGLPVALCQSIGLVSGNTAVMYLSVAFCQMIKAFTPAFVYASGCAFGTQQWSVPIVKCLCVITFGLAVTSVGELNFHLFGFVMQVIALLSEGLRITFLELRLKANGHKLTALSSVMVFAPMVCVMLFLSALLFDQSAFNAEQITKIGVGVFCANAFVAFLLNLAIYLAIQCASGLIFTLAGILKDFLIVAGSCVIQGTQISTTQLVGYTIAMLGLQAYGMVSRSPADFEDGVVVAMLRKALECEKQVREPLRPSAAGPSGPGSGGEDDEESNQGPAKPVADRGC</sequence>
<dbReference type="EMBL" id="CAUYUJ010004279">
    <property type="protein sequence ID" value="CAK0808896.1"/>
    <property type="molecule type" value="Genomic_DNA"/>
</dbReference>
<evidence type="ECO:0000256" key="3">
    <source>
        <dbReference type="ARBA" id="ARBA00022989"/>
    </source>
</evidence>
<comment type="subcellular location">
    <subcellularLocation>
        <location evidence="1">Membrane</location>
        <topology evidence="1">Multi-pass membrane protein</topology>
    </subcellularLocation>
</comment>
<keyword evidence="3 6" id="KW-1133">Transmembrane helix</keyword>